<gene>
    <name evidence="1" type="ORF">AQI88_39570</name>
</gene>
<evidence type="ECO:0000313" key="1">
    <source>
        <dbReference type="EMBL" id="KUM89761.1"/>
    </source>
</evidence>
<comment type="caution">
    <text evidence="1">The sequence shown here is derived from an EMBL/GenBank/DDBJ whole genome shotgun (WGS) entry which is preliminary data.</text>
</comment>
<reference evidence="1 2" key="1">
    <citation type="submission" date="2015-10" db="EMBL/GenBank/DDBJ databases">
        <title>Draft genome sequence of Streptomyces cellostaticus DSM 40189, type strain for the species Streptomyces cellostaticus.</title>
        <authorList>
            <person name="Ruckert C."/>
            <person name="Winkler A."/>
            <person name="Kalinowski J."/>
            <person name="Kampfer P."/>
            <person name="Glaeser S."/>
        </authorList>
    </citation>
    <scope>NUCLEOTIDE SEQUENCE [LARGE SCALE GENOMIC DNA]</scope>
    <source>
        <strain evidence="1 2">DSM 40189</strain>
    </source>
</reference>
<accession>A0A101NAX7</accession>
<proteinExistence type="predicted"/>
<dbReference type="EMBL" id="LMWL01000090">
    <property type="protein sequence ID" value="KUM89761.1"/>
    <property type="molecule type" value="Genomic_DNA"/>
</dbReference>
<evidence type="ECO:0000313" key="2">
    <source>
        <dbReference type="Proteomes" id="UP000054241"/>
    </source>
</evidence>
<organism evidence="1 2">
    <name type="scientific">Streptomyces cellostaticus</name>
    <dbReference type="NCBI Taxonomy" id="67285"/>
    <lineage>
        <taxon>Bacteria</taxon>
        <taxon>Bacillati</taxon>
        <taxon>Actinomycetota</taxon>
        <taxon>Actinomycetes</taxon>
        <taxon>Kitasatosporales</taxon>
        <taxon>Streptomycetaceae</taxon>
        <taxon>Streptomyces</taxon>
    </lineage>
</organism>
<dbReference type="RefSeq" id="WP_067010048.1">
    <property type="nucleotide sequence ID" value="NZ_BNDU01000008.1"/>
</dbReference>
<name>A0A101NAX7_9ACTN</name>
<protein>
    <submittedName>
        <fullName evidence="1">Uncharacterized protein</fullName>
    </submittedName>
</protein>
<dbReference type="AlphaFoldDB" id="A0A101NAX7"/>
<sequence>MPLERAAQHLADRSHLFGLSEDFWACQVVRGLIVSVFDECAHGHRSDVCLMEEGHRHGAVDSLHHVTGSDLVGPPQRVGGERARAKVRPGEPGLLDELFHARVGPAHRMVLLLGGKSVLDGTG</sequence>
<dbReference type="Proteomes" id="UP000054241">
    <property type="component" value="Unassembled WGS sequence"/>
</dbReference>
<keyword evidence="2" id="KW-1185">Reference proteome</keyword>